<organism evidence="2 3">
    <name type="scientific">Asparagus officinalis</name>
    <name type="common">Garden asparagus</name>
    <dbReference type="NCBI Taxonomy" id="4686"/>
    <lineage>
        <taxon>Eukaryota</taxon>
        <taxon>Viridiplantae</taxon>
        <taxon>Streptophyta</taxon>
        <taxon>Embryophyta</taxon>
        <taxon>Tracheophyta</taxon>
        <taxon>Spermatophyta</taxon>
        <taxon>Magnoliopsida</taxon>
        <taxon>Liliopsida</taxon>
        <taxon>Asparagales</taxon>
        <taxon>Asparagaceae</taxon>
        <taxon>Asparagoideae</taxon>
        <taxon>Asparagus</taxon>
    </lineage>
</organism>
<proteinExistence type="predicted"/>
<evidence type="ECO:0000313" key="3">
    <source>
        <dbReference type="Proteomes" id="UP000243459"/>
    </source>
</evidence>
<reference evidence="3" key="1">
    <citation type="journal article" date="2017" name="Nat. Commun.">
        <title>The asparagus genome sheds light on the origin and evolution of a young Y chromosome.</title>
        <authorList>
            <person name="Harkess A."/>
            <person name="Zhou J."/>
            <person name="Xu C."/>
            <person name="Bowers J.E."/>
            <person name="Van der Hulst R."/>
            <person name="Ayyampalayam S."/>
            <person name="Mercati F."/>
            <person name="Riccardi P."/>
            <person name="McKain M.R."/>
            <person name="Kakrana A."/>
            <person name="Tang H."/>
            <person name="Ray J."/>
            <person name="Groenendijk J."/>
            <person name="Arikit S."/>
            <person name="Mathioni S.M."/>
            <person name="Nakano M."/>
            <person name="Shan H."/>
            <person name="Telgmann-Rauber A."/>
            <person name="Kanno A."/>
            <person name="Yue Z."/>
            <person name="Chen H."/>
            <person name="Li W."/>
            <person name="Chen Y."/>
            <person name="Xu X."/>
            <person name="Zhang Y."/>
            <person name="Luo S."/>
            <person name="Chen H."/>
            <person name="Gao J."/>
            <person name="Mao Z."/>
            <person name="Pires J.C."/>
            <person name="Luo M."/>
            <person name="Kudrna D."/>
            <person name="Wing R.A."/>
            <person name="Meyers B.C."/>
            <person name="Yi K."/>
            <person name="Kong H."/>
            <person name="Lavrijsen P."/>
            <person name="Sunseri F."/>
            <person name="Falavigna A."/>
            <person name="Ye Y."/>
            <person name="Leebens-Mack J.H."/>
            <person name="Chen G."/>
        </authorList>
    </citation>
    <scope>NUCLEOTIDE SEQUENCE [LARGE SCALE GENOMIC DNA]</scope>
    <source>
        <strain evidence="3">cv. DH0086</strain>
    </source>
</reference>
<evidence type="ECO:0000313" key="2">
    <source>
        <dbReference type="EMBL" id="ONK78154.1"/>
    </source>
</evidence>
<feature type="region of interest" description="Disordered" evidence="1">
    <location>
        <begin position="103"/>
        <end position="146"/>
    </location>
</feature>
<name>A0A5P1FJ93_ASPOF</name>
<dbReference type="Proteomes" id="UP000243459">
    <property type="component" value="Chromosome 2"/>
</dbReference>
<accession>A0A5P1FJ93</accession>
<dbReference type="EMBL" id="CM007382">
    <property type="protein sequence ID" value="ONK78154.1"/>
    <property type="molecule type" value="Genomic_DNA"/>
</dbReference>
<keyword evidence="3" id="KW-1185">Reference proteome</keyword>
<protein>
    <submittedName>
        <fullName evidence="2">Uncharacterized protein</fullName>
    </submittedName>
</protein>
<evidence type="ECO:0000256" key="1">
    <source>
        <dbReference type="SAM" id="MobiDB-lite"/>
    </source>
</evidence>
<sequence length="146" mass="15163">MKPTGGLSGQEGDSHAPQSPGWLARKLLGASGCCAFSPVGPPSLKPAVRPCFQLPGPWGFHESGRGLELPPSPAGSHHFGLSTAATLPHVRGRSDLVDLQEISARGSAHDRSYRSAATPRQDLGRPAIRPPSQSTSSSLLCLIPGT</sequence>
<dbReference type="Gramene" id="ONK78154">
    <property type="protein sequence ID" value="ONK78154"/>
    <property type="gene ID" value="A4U43_C02F15020"/>
</dbReference>
<feature type="region of interest" description="Disordered" evidence="1">
    <location>
        <begin position="1"/>
        <end position="21"/>
    </location>
</feature>
<dbReference type="AlphaFoldDB" id="A0A5P1FJ93"/>
<gene>
    <name evidence="2" type="ORF">A4U43_C02F15020</name>
</gene>